<dbReference type="STRING" id="84029.CROST_20770"/>
<keyword evidence="2" id="KW-1185">Reference proteome</keyword>
<dbReference type="InterPro" id="IPR027417">
    <property type="entry name" value="P-loop_NTPase"/>
</dbReference>
<dbReference type="RefSeq" id="WP_077836060.1">
    <property type="nucleotide sequence ID" value="NZ_CP096983.1"/>
</dbReference>
<sequence>MLRMSYSRLCNKEYEAKYKDIFGDITSYPLKLNGGGRQQDTKIKKFIYSELIMFTAYKVYNKEFTLDDLLVLFSGVHTNFIKVDDSIDKFIIQANTFLSSYADEWSKRSILTYFYFNQKDNNTKHMQLFKTDSDIKKDILSKININLDVYGFKERIQKYNEVLTNIKYIRLMDTSEDNANDILSKYLEIRINEKRSYNVVDRVDKALKSIDNSFVESMGSYYPENYKLIRLKNINDASSNLCHIVGKTGHGKSILFDIYIKKLTEEGLKVLYITDTHAPNSINTKLRLDKLGIRTNIIMGTKRWEHIDKFIYSEEEQSIPELILQYSDLFSNIDYTCYSEDKLNCRKCHFKNEDSKCGYYNMYKRIPKTDVVITTPYNLLDSVANIRIDRFRRSIYEILSLWADVILFDEADKLQIIGDDKLISITEVYSLDTIEHSNNAHLEGLLKILYNGVRRSNIIEDENVKKFKTIVNNYDKEVDLLQILFFNQEGNGVIRKNYGGKNFNIRQLIDEWSNKYISSVSDISADNLNLDIMQFNNRFYALLLYRIQDIRKTYINYLMEKYEDDEIEIPQIFNEIFYNCREEICSLKFTYEEQEDIVLRGDEIQGNNIKINFKHLDEKNKLERNEILTFIILLSSIDNYLNRIYDITRPILDKITSEHNYINIAINTENHLLAPKAMIKDGDGFRIDIDYKGTKLIKNTYSGIGREILFENPRAVARIYNIQVPYRILTSATSAGTKSSRYNIKYPVNKLLIRESSESSKINIKCHIFYKDGANIRVSGEEFDKQITALRKLTNEVNKRLIRKLLCNKSSGILIMTSSYMNAQIISDELIKDKLNVKVLYNEKMGEYDSNTHISKLDIEKKAKEIDIFIAINIIMERGLNIIDDNKKSYFRDIIIMNRALPSPRDMLEKVSYLHKELNKPALETSYRKIKCNMYKTQRSLRYLRGFKKAPKYIRESIAGNTLVSLKQLSGRGQRGGTDVTIHIADSAFYPVTAEKSINESVERIVDTSKSSLFIAWQEMLNNGDKIVDWLYDDLKDALNNYELILHK</sequence>
<accession>A0A1S8LGQ1</accession>
<dbReference type="SUPFAM" id="SSF52540">
    <property type="entry name" value="P-loop containing nucleoside triphosphate hydrolases"/>
    <property type="match status" value="2"/>
</dbReference>
<protein>
    <submittedName>
        <fullName evidence="1">Uncharacterized protein</fullName>
    </submittedName>
</protein>
<organism evidence="1 2">
    <name type="scientific">Clostridium felsineum</name>
    <dbReference type="NCBI Taxonomy" id="36839"/>
    <lineage>
        <taxon>Bacteria</taxon>
        <taxon>Bacillati</taxon>
        <taxon>Bacillota</taxon>
        <taxon>Clostridia</taxon>
        <taxon>Eubacteriales</taxon>
        <taxon>Clostridiaceae</taxon>
        <taxon>Clostridium</taxon>
    </lineage>
</organism>
<dbReference type="KEGG" id="crw:CROST_003680"/>
<reference evidence="1 2" key="1">
    <citation type="submission" date="2022-04" db="EMBL/GenBank/DDBJ databases">
        <title>Genome sequence of C. roseum typestrain.</title>
        <authorList>
            <person name="Poehlein A."/>
            <person name="Schoch T."/>
            <person name="Duerre P."/>
            <person name="Daniel R."/>
        </authorList>
    </citation>
    <scope>NUCLEOTIDE SEQUENCE [LARGE SCALE GENOMIC DNA]</scope>
    <source>
        <strain evidence="1 2">DSM 7320</strain>
    </source>
</reference>
<dbReference type="EMBL" id="CP096983">
    <property type="protein sequence ID" value="URZ09675.1"/>
    <property type="molecule type" value="Genomic_DNA"/>
</dbReference>
<gene>
    <name evidence="1" type="ORF">CROST_003680</name>
</gene>
<dbReference type="Proteomes" id="UP000190951">
    <property type="component" value="Chromosome"/>
</dbReference>
<name>A0A1S8LGQ1_9CLOT</name>
<proteinExistence type="predicted"/>
<evidence type="ECO:0000313" key="2">
    <source>
        <dbReference type="Proteomes" id="UP000190951"/>
    </source>
</evidence>
<evidence type="ECO:0000313" key="1">
    <source>
        <dbReference type="EMBL" id="URZ09675.1"/>
    </source>
</evidence>
<dbReference type="AlphaFoldDB" id="A0A1S8LGQ1"/>